<evidence type="ECO:0000256" key="1">
    <source>
        <dbReference type="ARBA" id="ARBA00004275"/>
    </source>
</evidence>
<evidence type="ECO:0000313" key="5">
    <source>
        <dbReference type="EMBL" id="CAH0407700.1"/>
    </source>
</evidence>
<dbReference type="InterPro" id="IPR000873">
    <property type="entry name" value="AMP-dep_synth/lig_dom"/>
</dbReference>
<keyword evidence="2" id="KW-0576">Peroxisome</keyword>
<dbReference type="PANTHER" id="PTHR24096">
    <property type="entry name" value="LONG-CHAIN-FATTY-ACID--COA LIGASE"/>
    <property type="match status" value="1"/>
</dbReference>
<evidence type="ECO:0000256" key="2">
    <source>
        <dbReference type="ARBA" id="ARBA00023140"/>
    </source>
</evidence>
<dbReference type="InterPro" id="IPR020845">
    <property type="entry name" value="AMP-binding_CS"/>
</dbReference>
<dbReference type="InterPro" id="IPR045851">
    <property type="entry name" value="AMP-bd_C_sf"/>
</dbReference>
<keyword evidence="6" id="KW-1185">Reference proteome</keyword>
<evidence type="ECO:0008006" key="7">
    <source>
        <dbReference type="Google" id="ProtNLM"/>
    </source>
</evidence>
<organism evidence="5 6">
    <name type="scientific">Chilo suppressalis</name>
    <name type="common">Asiatic rice borer moth</name>
    <dbReference type="NCBI Taxonomy" id="168631"/>
    <lineage>
        <taxon>Eukaryota</taxon>
        <taxon>Metazoa</taxon>
        <taxon>Ecdysozoa</taxon>
        <taxon>Arthropoda</taxon>
        <taxon>Hexapoda</taxon>
        <taxon>Insecta</taxon>
        <taxon>Pterygota</taxon>
        <taxon>Neoptera</taxon>
        <taxon>Endopterygota</taxon>
        <taxon>Lepidoptera</taxon>
        <taxon>Glossata</taxon>
        <taxon>Ditrysia</taxon>
        <taxon>Pyraloidea</taxon>
        <taxon>Crambidae</taxon>
        <taxon>Crambinae</taxon>
        <taxon>Chilo</taxon>
    </lineage>
</organism>
<dbReference type="Proteomes" id="UP001153292">
    <property type="component" value="Chromosome 9"/>
</dbReference>
<dbReference type="InterPro" id="IPR025110">
    <property type="entry name" value="AMP-bd_C"/>
</dbReference>
<evidence type="ECO:0000313" key="6">
    <source>
        <dbReference type="Proteomes" id="UP001153292"/>
    </source>
</evidence>
<dbReference type="SUPFAM" id="SSF56801">
    <property type="entry name" value="Acetyl-CoA synthetase-like"/>
    <property type="match status" value="1"/>
</dbReference>
<dbReference type="Pfam" id="PF13193">
    <property type="entry name" value="AMP-binding_C"/>
    <property type="match status" value="1"/>
</dbReference>
<dbReference type="InterPro" id="IPR042099">
    <property type="entry name" value="ANL_N_sf"/>
</dbReference>
<feature type="domain" description="AMP-binding enzyme C-terminal" evidence="4">
    <location>
        <begin position="446"/>
        <end position="521"/>
    </location>
</feature>
<dbReference type="PANTHER" id="PTHR24096:SF353">
    <property type="entry name" value="GH16244P-RELATED"/>
    <property type="match status" value="1"/>
</dbReference>
<evidence type="ECO:0000259" key="3">
    <source>
        <dbReference type="Pfam" id="PF00501"/>
    </source>
</evidence>
<gene>
    <name evidence="5" type="ORF">CHILSU_LOCUS11103</name>
</gene>
<comment type="subcellular location">
    <subcellularLocation>
        <location evidence="1">Peroxisome</location>
    </subcellularLocation>
</comment>
<name>A0ABN8BJQ1_CHISP</name>
<dbReference type="EMBL" id="OU963902">
    <property type="protein sequence ID" value="CAH0407700.1"/>
    <property type="molecule type" value="Genomic_DNA"/>
</dbReference>
<accession>A0ABN8BJQ1</accession>
<protein>
    <recommendedName>
        <fullName evidence="7">AMP-dependent synthetase/ligase domain-containing protein</fullName>
    </recommendedName>
</protein>
<sequence length="541" mass="61415">MLETIHIAHRVNALKLKAAQKYNFAPQNCHIGHLILQGMLDSPKMVNQIDAATHTSESNESVALRSMRLASAFNNYGLKPGDVVVISGYNHLDIGIPFYACHYNGLPVCAMDPNVPIGDLKGLFPDIKPKITFCQRSLLENIKEAYAVANMEGKIIVFDDEKNNMENFIQEYNGTEVNYRPAEFDHSEIPAWLILTSGTTGLPKVAIIPYDRLLSGICCWWQPFTAAFETALTMSTFQWLSSLLYFVSSSLRKYTRLQCSVPLTPQLLVAIINKYRPECTAWTPHLLGQFLAGTEKICDMSCFIYVAVTGSPMEKHIFDKFKERTNAFLYLVYGMTELLVPGFDYSEETPFGSVGKPYDRYEYKLVDDQGNEVDKPFQSGELWMKGDAFFKGYLANPEETRKMLTEDGWFKTGDLFHRDEDNNYYFVERKRLLIKSSGYWISPLQLESVIKQHPDVANVVVVGIPDKERMEVPVAAIAKRPGRDVKPQEIFDLVREKMPDLRQLYGGLFFVEAIPMTASGKVHRTKIKETTLTAKRILPTL</sequence>
<dbReference type="PROSITE" id="PS00455">
    <property type="entry name" value="AMP_BINDING"/>
    <property type="match status" value="1"/>
</dbReference>
<dbReference type="Gene3D" id="3.30.300.30">
    <property type="match status" value="1"/>
</dbReference>
<feature type="domain" description="AMP-dependent synthetase/ligase" evidence="3">
    <location>
        <begin position="61"/>
        <end position="394"/>
    </location>
</feature>
<evidence type="ECO:0000259" key="4">
    <source>
        <dbReference type="Pfam" id="PF13193"/>
    </source>
</evidence>
<reference evidence="5" key="1">
    <citation type="submission" date="2021-12" db="EMBL/GenBank/DDBJ databases">
        <authorList>
            <person name="King R."/>
        </authorList>
    </citation>
    <scope>NUCLEOTIDE SEQUENCE</scope>
</reference>
<dbReference type="Pfam" id="PF00501">
    <property type="entry name" value="AMP-binding"/>
    <property type="match status" value="1"/>
</dbReference>
<proteinExistence type="predicted"/>
<dbReference type="Gene3D" id="3.40.50.12780">
    <property type="entry name" value="N-terminal domain of ligase-like"/>
    <property type="match status" value="1"/>
</dbReference>